<dbReference type="Proteomes" id="UP000198341">
    <property type="component" value="Chromosome 3"/>
</dbReference>
<feature type="region of interest" description="Disordered" evidence="1">
    <location>
        <begin position="209"/>
        <end position="229"/>
    </location>
</feature>
<dbReference type="RefSeq" id="XP_007514169.1">
    <property type="nucleotide sequence ID" value="XM_007514107.1"/>
</dbReference>
<dbReference type="EMBL" id="FO082276">
    <property type="protein sequence ID" value="CCO15606.1"/>
    <property type="molecule type" value="Genomic_DNA"/>
</dbReference>
<dbReference type="Pfam" id="PF03407">
    <property type="entry name" value="Nucleotid_trans"/>
    <property type="match status" value="1"/>
</dbReference>
<feature type="region of interest" description="Disordered" evidence="1">
    <location>
        <begin position="641"/>
        <end position="660"/>
    </location>
</feature>
<accession>K8ECC5</accession>
<evidence type="ECO:0000313" key="4">
    <source>
        <dbReference type="Proteomes" id="UP000198341"/>
    </source>
</evidence>
<feature type="compositionally biased region" description="Acidic residues" evidence="1">
    <location>
        <begin position="82"/>
        <end position="93"/>
    </location>
</feature>
<evidence type="ECO:0000259" key="2">
    <source>
        <dbReference type="Pfam" id="PF03407"/>
    </source>
</evidence>
<feature type="compositionally biased region" description="Acidic residues" evidence="1">
    <location>
        <begin position="110"/>
        <end position="120"/>
    </location>
</feature>
<feature type="region of interest" description="Disordered" evidence="1">
    <location>
        <begin position="54"/>
        <end position="146"/>
    </location>
</feature>
<protein>
    <recommendedName>
        <fullName evidence="2">Nucleotide-diphospho-sugar transferase domain-containing protein</fullName>
    </recommendedName>
</protein>
<keyword evidence="4" id="KW-1185">Reference proteome</keyword>
<dbReference type="GeneID" id="19016933"/>
<dbReference type="InterPro" id="IPR005069">
    <property type="entry name" value="Nucl-diP-sugar_transferase"/>
</dbReference>
<dbReference type="AlphaFoldDB" id="K8ECC5"/>
<feature type="compositionally biased region" description="Low complexity" evidence="1">
    <location>
        <begin position="130"/>
        <end position="146"/>
    </location>
</feature>
<dbReference type="KEGG" id="bpg:Bathy03g03960"/>
<reference evidence="3 4" key="1">
    <citation type="submission" date="2011-10" db="EMBL/GenBank/DDBJ databases">
        <authorList>
            <person name="Genoscope - CEA"/>
        </authorList>
    </citation>
    <scope>NUCLEOTIDE SEQUENCE [LARGE SCALE GENOMIC DNA]</scope>
    <source>
        <strain evidence="3 4">RCC 1105</strain>
    </source>
</reference>
<feature type="compositionally biased region" description="Basic residues" evidence="1">
    <location>
        <begin position="69"/>
        <end position="78"/>
    </location>
</feature>
<organism evidence="3 4">
    <name type="scientific">Bathycoccus prasinos</name>
    <dbReference type="NCBI Taxonomy" id="41875"/>
    <lineage>
        <taxon>Eukaryota</taxon>
        <taxon>Viridiplantae</taxon>
        <taxon>Chlorophyta</taxon>
        <taxon>Mamiellophyceae</taxon>
        <taxon>Mamiellales</taxon>
        <taxon>Bathycoccaceae</taxon>
        <taxon>Bathycoccus</taxon>
    </lineage>
</organism>
<name>K8ECC5_9CHLO</name>
<proteinExistence type="predicted"/>
<feature type="domain" description="Nucleotide-diphospho-sugar transferase" evidence="2">
    <location>
        <begin position="310"/>
        <end position="362"/>
    </location>
</feature>
<evidence type="ECO:0000313" key="3">
    <source>
        <dbReference type="EMBL" id="CCO15606.1"/>
    </source>
</evidence>
<gene>
    <name evidence="3" type="ORF">Bathy03g03960</name>
</gene>
<sequence length="989" mass="113454">MFSRGAHATTNTNTKRAHKARARKFFVLVFSALLLFSLAKVFLRAKEDDDVDVARKQQMQMQQVQMQTRGKRRRRRRRSGEQEQEEEEEEESVAMDASNNASGRRRDHDDDGEEEEEEEAPSFHPPPPTTTTTTAPSSPVSPPAAAFAVSSKNRRFVGDIKLHASLVSLVERRATPRKKQLILTTFDERSYVFALHHALNVERVLRESEFSDSSSSRRGGEEEEEEEEDIGGWVALTYKEETCVEFERLWKLAHEHNYRDEDVERGKERRTLKSEIGCVWDSRFSGPDGTVWTALNYIHENLVRAVTEHGHLLWMARWDLMARIALRGVQVIGSDADVVFTTNPFPFLTEGALGKFTVMIAEESHESGHAQCGMSFLNGQKMRADGPSVKLIADVPFILRRVIDAAKDFPDFRRNYLYRKITREKDIGHGVTIFFDQHLFKDSIITHARGHRSFTFFFGDGINNWGNTKDFMDAGLGRDRQHSHGTGGYKWEREVMSEASGYDEMQLERFGIYSDDVQKHHILWTPLTNKPLGKESIEDFSSSNVGEGPDDFKKMVSYLKSWKEKKERNELTQDDEKRKAEDAIGALERLTVGATDEEIAEGPFLGSKGYNPLPPMDNFVPNGNLLARSYILELEREIRESPLPKRHPKGRKPSNDEEVEEDDQELFAFLPQWLVQTWRVGALGTFVDPSRLRDAKKDARAVAFHATNAWDKVGTLKSIGLWDERVDVALRENTARHKLAHRQRVKAVAYVPEIDSQPQTFLQFDVKEDFVLAGFYGLAMVAKKSGREMVAPRPPCASKWIRYFTDQRRWLEKPYKFRKCTHPFCDEWKIVPVLRKNFNEHEEREEMDLSKKYRCEIQGESIIDEDPDRNKNKRLAWGNACKHSRDNPKGLAPSDLDFYMKVFPDVKPNGGAKSFELQIPSSAVKDEKSGIYSLTAQELSDMIRTADENADVWYLSKPIAPDFTRNATTVEDNDANTMMRFDALHYCTV</sequence>
<feature type="compositionally biased region" description="Low complexity" evidence="1">
    <location>
        <begin position="57"/>
        <end position="67"/>
    </location>
</feature>
<evidence type="ECO:0000256" key="1">
    <source>
        <dbReference type="SAM" id="MobiDB-lite"/>
    </source>
</evidence>